<evidence type="ECO:0000256" key="1">
    <source>
        <dbReference type="SAM" id="SignalP"/>
    </source>
</evidence>
<dbReference type="RefSeq" id="XP_062658759.1">
    <property type="nucleotide sequence ID" value="XM_062808039.1"/>
</dbReference>
<dbReference type="GeneID" id="87844987"/>
<keyword evidence="3" id="KW-1185">Reference proteome</keyword>
<comment type="caution">
    <text evidence="2">The sequence shown here is derived from an EMBL/GenBank/DDBJ whole genome shotgun (WGS) entry which is preliminary data.</text>
</comment>
<organism evidence="2 3">
    <name type="scientific">Chaetomium fimeti</name>
    <dbReference type="NCBI Taxonomy" id="1854472"/>
    <lineage>
        <taxon>Eukaryota</taxon>
        <taxon>Fungi</taxon>
        <taxon>Dikarya</taxon>
        <taxon>Ascomycota</taxon>
        <taxon>Pezizomycotina</taxon>
        <taxon>Sordariomycetes</taxon>
        <taxon>Sordariomycetidae</taxon>
        <taxon>Sordariales</taxon>
        <taxon>Chaetomiaceae</taxon>
        <taxon>Chaetomium</taxon>
    </lineage>
</organism>
<evidence type="ECO:0000313" key="2">
    <source>
        <dbReference type="EMBL" id="KAK3295245.1"/>
    </source>
</evidence>
<proteinExistence type="predicted"/>
<dbReference type="Proteomes" id="UP001278766">
    <property type="component" value="Unassembled WGS sequence"/>
</dbReference>
<sequence>MTRLALLLAAALPLLPLTLAEIQWCEYSAQICGYQLIEQYGATEQDLATILRSYSQPTDPSHIYDSVYTCFKQNSVGWVSWCGGPYTCEPTAGWPLARCK</sequence>
<feature type="chain" id="PRO_5042193778" evidence="1">
    <location>
        <begin position="21"/>
        <end position="100"/>
    </location>
</feature>
<gene>
    <name evidence="2" type="ORF">B0H64DRAFT_474247</name>
</gene>
<reference evidence="2" key="1">
    <citation type="journal article" date="2023" name="Mol. Phylogenet. Evol.">
        <title>Genome-scale phylogeny and comparative genomics of the fungal order Sordariales.</title>
        <authorList>
            <person name="Hensen N."/>
            <person name="Bonometti L."/>
            <person name="Westerberg I."/>
            <person name="Brannstrom I.O."/>
            <person name="Guillou S."/>
            <person name="Cros-Aarteil S."/>
            <person name="Calhoun S."/>
            <person name="Haridas S."/>
            <person name="Kuo A."/>
            <person name="Mondo S."/>
            <person name="Pangilinan J."/>
            <person name="Riley R."/>
            <person name="LaButti K."/>
            <person name="Andreopoulos B."/>
            <person name="Lipzen A."/>
            <person name="Chen C."/>
            <person name="Yan M."/>
            <person name="Daum C."/>
            <person name="Ng V."/>
            <person name="Clum A."/>
            <person name="Steindorff A."/>
            <person name="Ohm R.A."/>
            <person name="Martin F."/>
            <person name="Silar P."/>
            <person name="Natvig D.O."/>
            <person name="Lalanne C."/>
            <person name="Gautier V."/>
            <person name="Ament-Velasquez S.L."/>
            <person name="Kruys A."/>
            <person name="Hutchinson M.I."/>
            <person name="Powell A.J."/>
            <person name="Barry K."/>
            <person name="Miller A.N."/>
            <person name="Grigoriev I.V."/>
            <person name="Debuchy R."/>
            <person name="Gladieux P."/>
            <person name="Hiltunen Thoren M."/>
            <person name="Johannesson H."/>
        </authorList>
    </citation>
    <scope>NUCLEOTIDE SEQUENCE</scope>
    <source>
        <strain evidence="2">CBS 168.71</strain>
    </source>
</reference>
<keyword evidence="1" id="KW-0732">Signal</keyword>
<reference evidence="2" key="2">
    <citation type="submission" date="2023-06" db="EMBL/GenBank/DDBJ databases">
        <authorList>
            <consortium name="Lawrence Berkeley National Laboratory"/>
            <person name="Haridas S."/>
            <person name="Hensen N."/>
            <person name="Bonometti L."/>
            <person name="Westerberg I."/>
            <person name="Brannstrom I.O."/>
            <person name="Guillou S."/>
            <person name="Cros-Aarteil S."/>
            <person name="Calhoun S."/>
            <person name="Kuo A."/>
            <person name="Mondo S."/>
            <person name="Pangilinan J."/>
            <person name="Riley R."/>
            <person name="Labutti K."/>
            <person name="Andreopoulos B."/>
            <person name="Lipzen A."/>
            <person name="Chen C."/>
            <person name="Yanf M."/>
            <person name="Daum C."/>
            <person name="Ng V."/>
            <person name="Clum A."/>
            <person name="Steindorff A."/>
            <person name="Ohm R."/>
            <person name="Martin F."/>
            <person name="Silar P."/>
            <person name="Natvig D."/>
            <person name="Lalanne C."/>
            <person name="Gautier V."/>
            <person name="Ament-Velasquez S.L."/>
            <person name="Kruys A."/>
            <person name="Hutchinson M.I."/>
            <person name="Powell A.J."/>
            <person name="Barry K."/>
            <person name="Miller A.N."/>
            <person name="Grigoriev I.V."/>
            <person name="Debuchy R."/>
            <person name="Gladieux P."/>
            <person name="Thoren M.H."/>
            <person name="Johannesson H."/>
        </authorList>
    </citation>
    <scope>NUCLEOTIDE SEQUENCE</scope>
    <source>
        <strain evidence="2">CBS 168.71</strain>
    </source>
</reference>
<feature type="signal peptide" evidence="1">
    <location>
        <begin position="1"/>
        <end position="20"/>
    </location>
</feature>
<name>A0AAE0HF57_9PEZI</name>
<dbReference type="EMBL" id="JAUEPN010000004">
    <property type="protein sequence ID" value="KAK3295245.1"/>
    <property type="molecule type" value="Genomic_DNA"/>
</dbReference>
<dbReference type="AlphaFoldDB" id="A0AAE0HF57"/>
<evidence type="ECO:0000313" key="3">
    <source>
        <dbReference type="Proteomes" id="UP001278766"/>
    </source>
</evidence>
<accession>A0AAE0HF57</accession>
<protein>
    <submittedName>
        <fullName evidence="2">Uncharacterized protein</fullName>
    </submittedName>
</protein>